<feature type="site" description="Interaction with DNA" evidence="7">
    <location>
        <position position="82"/>
    </location>
</feature>
<protein>
    <recommendedName>
        <fullName evidence="7">DNA topoisomerase 4 subunit A</fullName>
        <ecNumber evidence="7">5.6.2.2</ecNumber>
    </recommendedName>
    <alternativeName>
        <fullName evidence="7">Topoisomerase IV subunit A</fullName>
    </alternativeName>
</protein>
<dbReference type="SUPFAM" id="SSF56719">
    <property type="entry name" value="Type II DNA topoisomerase"/>
    <property type="match status" value="1"/>
</dbReference>
<evidence type="ECO:0000256" key="2">
    <source>
        <dbReference type="ARBA" id="ARBA00022475"/>
    </source>
</evidence>
<comment type="caution">
    <text evidence="11">The sequence shown here is derived from an EMBL/GenBank/DDBJ whole genome shotgun (WGS) entry which is preliminary data.</text>
</comment>
<dbReference type="STRING" id="1513271.XM47_13045"/>
<feature type="site" description="Interaction with DNA" evidence="7">
    <location>
        <position position="84"/>
    </location>
</feature>
<comment type="subunit">
    <text evidence="7">Heterotetramer composed of ParC and ParE.</text>
</comment>
<proteinExistence type="inferred from homology"/>
<organism evidence="11 12">
    <name type="scientific">Catenovulum maritimum</name>
    <dbReference type="NCBI Taxonomy" id="1513271"/>
    <lineage>
        <taxon>Bacteria</taxon>
        <taxon>Pseudomonadati</taxon>
        <taxon>Pseudomonadota</taxon>
        <taxon>Gammaproteobacteria</taxon>
        <taxon>Alteromonadales</taxon>
        <taxon>Alteromonadaceae</taxon>
        <taxon>Catenovulum</taxon>
    </lineage>
</organism>
<keyword evidence="4 7" id="KW-0238">DNA-binding</keyword>
<dbReference type="EC" id="5.6.2.2" evidence="7"/>
<dbReference type="Gene3D" id="1.10.268.10">
    <property type="entry name" value="Topoisomerase, domain 3"/>
    <property type="match status" value="1"/>
</dbReference>
<dbReference type="Proteomes" id="UP000037600">
    <property type="component" value="Unassembled WGS sequence"/>
</dbReference>
<keyword evidence="12" id="KW-1185">Reference proteome</keyword>
<sequence>MSDHIELNLDGIEQLSLRKFTEDSYLNYSMYVIMDRALPHISDGLKPVQRRIIYAMSELGLSAGAKYKKSARTVGDVLGKFHPHGDSACYEAMVLMAQPFSYRYPLVDGQGNWGAPDDPKSFAAMRYTEAKLAKFAEVLLSELGQGTVEWGPNFDGTLKEPINLPARLPHILLNGVTGIAVGMATDIPPHNVKEVVNAAKYLLEHPNASVDKIMSFIPGPDYPTEAEIITPAADIRKIYQSGKGSIKMRAVYELEQGEVVITALPHQASSSKVLEQIAQQMQAKKLPMVADLRDESDHENPVRLVVVPRSNRVDTEQLMQHLFATTDLEKSYRVNLNMIGLNGRPQVKGISTIINEWLSFRLSTVTRRLQYRLDKVLARLHILEGLLTAFLNIDEVIQIIRTEDKPKPVLMERFAITDIQAEAILELKLRHLAKLEEFKIRGEQDELEQERQELERILGSDIELKKLVKKELTQDAAKYGDERRSPLVERNESKALSEKDLVPSEAVTVVVSEKGWARCAKGHDVDVAGLSYKAGDSYLSSATGRSNQTTVFIDSAGRAFATETHTLPSARSQGEPLSGRFAIGTGEHIQHALIANNPDKFLVSSDAGYGFVVNFSDLVSKNKNGKAVLTLPANAKVLKPQPIADNNDLMVLAISNEGRMLIFPISDLPCLSKGKGNKIISISADRAKSRDEFIAHIAVIDSDDILVLVAGKRKMSLKPNDWAHYKGERGRRGNKLPRGLQRVDEIIIESNSAADVAENSDS</sequence>
<reference evidence="11 12" key="1">
    <citation type="submission" date="2015-04" db="EMBL/GenBank/DDBJ databases">
        <title>Draft Genome Sequence of the Novel Agar-Digesting Marine Bacterium Q1.</title>
        <authorList>
            <person name="Li Y."/>
            <person name="Li D."/>
            <person name="Chen G."/>
            <person name="Du Z."/>
        </authorList>
    </citation>
    <scope>NUCLEOTIDE SEQUENCE [LARGE SCALE GENOMIC DNA]</scope>
    <source>
        <strain evidence="11 12">Q1</strain>
    </source>
</reference>
<keyword evidence="6 7" id="KW-0413">Isomerase</keyword>
<evidence type="ECO:0000259" key="10">
    <source>
        <dbReference type="PROSITE" id="PS52040"/>
    </source>
</evidence>
<feature type="domain" description="Topo IIA-type catalytic" evidence="10">
    <location>
        <begin position="38"/>
        <end position="501"/>
    </location>
</feature>
<dbReference type="GO" id="GO:0005524">
    <property type="term" value="F:ATP binding"/>
    <property type="evidence" value="ECO:0007669"/>
    <property type="project" value="InterPro"/>
</dbReference>
<dbReference type="PANTHER" id="PTHR43493:SF1">
    <property type="entry name" value="DNA TOPOISOMERASE 4 SUBUNIT A"/>
    <property type="match status" value="1"/>
</dbReference>
<feature type="coiled-coil region" evidence="9">
    <location>
        <begin position="433"/>
        <end position="460"/>
    </location>
</feature>
<keyword evidence="9" id="KW-0175">Coiled coil</keyword>
<dbReference type="PATRIC" id="fig|1513271.3.peg.2676"/>
<gene>
    <name evidence="7" type="primary">parC</name>
    <name evidence="11" type="ORF">XM47_13045</name>
</gene>
<evidence type="ECO:0000256" key="4">
    <source>
        <dbReference type="ARBA" id="ARBA00023125"/>
    </source>
</evidence>
<dbReference type="HAMAP" id="MF_00936">
    <property type="entry name" value="ParC_type1"/>
    <property type="match status" value="1"/>
</dbReference>
<dbReference type="NCBIfam" id="TIGR01062">
    <property type="entry name" value="parC_Gneg"/>
    <property type="match status" value="1"/>
</dbReference>
<dbReference type="EMBL" id="LAZL01000021">
    <property type="protein sequence ID" value="KMT64779.1"/>
    <property type="molecule type" value="Genomic_DNA"/>
</dbReference>
<feature type="site" description="Interaction with DNA" evidence="7">
    <location>
        <position position="46"/>
    </location>
</feature>
<comment type="subcellular location">
    <subcellularLocation>
        <location evidence="7">Cell membrane</location>
        <topology evidence="7">Peripheral membrane protein</topology>
    </subcellularLocation>
</comment>
<dbReference type="GO" id="GO:0003918">
    <property type="term" value="F:DNA topoisomerase type II (double strand cut, ATP-hydrolyzing) activity"/>
    <property type="evidence" value="ECO:0007669"/>
    <property type="project" value="UniProtKB-UniRule"/>
</dbReference>
<feature type="active site" description="O-(5'-phospho-DNA)-tyrosine intermediate" evidence="7 8">
    <location>
        <position position="127"/>
    </location>
</feature>
<dbReference type="GO" id="GO:0005737">
    <property type="term" value="C:cytoplasm"/>
    <property type="evidence" value="ECO:0007669"/>
    <property type="project" value="TreeGrafter"/>
</dbReference>
<dbReference type="InterPro" id="IPR013760">
    <property type="entry name" value="Topo_IIA-like_dom_sf"/>
</dbReference>
<dbReference type="InterPro" id="IPR002205">
    <property type="entry name" value="Topo_IIA_dom_A"/>
</dbReference>
<evidence type="ECO:0000313" key="12">
    <source>
        <dbReference type="Proteomes" id="UP000037600"/>
    </source>
</evidence>
<dbReference type="InterPro" id="IPR013757">
    <property type="entry name" value="Topo_IIA_A_a_sf"/>
</dbReference>
<evidence type="ECO:0000256" key="6">
    <source>
        <dbReference type="ARBA" id="ARBA00023235"/>
    </source>
</evidence>
<evidence type="ECO:0000256" key="5">
    <source>
        <dbReference type="ARBA" id="ARBA00023136"/>
    </source>
</evidence>
<dbReference type="InterPro" id="IPR005742">
    <property type="entry name" value="TopoIV_A_Gneg"/>
</dbReference>
<evidence type="ECO:0000256" key="7">
    <source>
        <dbReference type="HAMAP-Rule" id="MF_00936"/>
    </source>
</evidence>
<dbReference type="GO" id="GO:0009330">
    <property type="term" value="C:DNA topoisomerase type II (double strand cut, ATP-hydrolyzing) complex"/>
    <property type="evidence" value="ECO:0007669"/>
    <property type="project" value="TreeGrafter"/>
</dbReference>
<dbReference type="AlphaFoldDB" id="A0A0J8GTY5"/>
<dbReference type="GO" id="GO:0003677">
    <property type="term" value="F:DNA binding"/>
    <property type="evidence" value="ECO:0007669"/>
    <property type="project" value="UniProtKB-UniRule"/>
</dbReference>
<dbReference type="Gene3D" id="2.120.10.90">
    <property type="entry name" value="DNA gyrase/topoisomerase IV, subunit A, C-terminal"/>
    <property type="match status" value="1"/>
</dbReference>
<keyword evidence="5 7" id="KW-0472">Membrane</keyword>
<dbReference type="Gene3D" id="3.90.199.10">
    <property type="entry name" value="Topoisomerase II, domain 5"/>
    <property type="match status" value="1"/>
</dbReference>
<dbReference type="Gene3D" id="3.30.1360.40">
    <property type="match status" value="1"/>
</dbReference>
<dbReference type="PROSITE" id="PS52040">
    <property type="entry name" value="TOPO_IIA"/>
    <property type="match status" value="1"/>
</dbReference>
<keyword evidence="3 7" id="KW-0799">Topoisomerase</keyword>
<evidence type="ECO:0000256" key="8">
    <source>
        <dbReference type="PROSITE-ProRule" id="PRU01384"/>
    </source>
</evidence>
<dbReference type="Pfam" id="PF03989">
    <property type="entry name" value="DNA_gyraseA_C"/>
    <property type="match status" value="2"/>
</dbReference>
<feature type="site" description="Transition state stabilizer" evidence="7">
    <location>
        <position position="126"/>
    </location>
</feature>
<dbReference type="CDD" id="cd00187">
    <property type="entry name" value="TOP4c"/>
    <property type="match status" value="1"/>
</dbReference>
<dbReference type="FunFam" id="1.10.268.10:FF:000001">
    <property type="entry name" value="DNA gyrase subunit A"/>
    <property type="match status" value="1"/>
</dbReference>
<dbReference type="OrthoDB" id="9806486at2"/>
<comment type="catalytic activity">
    <reaction evidence="1 7 8">
        <text>ATP-dependent breakage, passage and rejoining of double-stranded DNA.</text>
        <dbReference type="EC" id="5.6.2.2"/>
    </reaction>
</comment>
<evidence type="ECO:0000256" key="9">
    <source>
        <dbReference type="SAM" id="Coils"/>
    </source>
</evidence>
<dbReference type="InterPro" id="IPR006691">
    <property type="entry name" value="GyrA/parC_rep"/>
</dbReference>
<comment type="function">
    <text evidence="7">Topoisomerase IV is essential for chromosome segregation. It relaxes supercoiled DNA. Performs the decatenation events required during the replication of a circular DNA molecule.</text>
</comment>
<dbReference type="InterPro" id="IPR050220">
    <property type="entry name" value="Type_II_DNA_Topoisomerases"/>
</dbReference>
<dbReference type="SMART" id="SM00434">
    <property type="entry name" value="TOP4c"/>
    <property type="match status" value="1"/>
</dbReference>
<dbReference type="FunFam" id="3.30.1360.40:FF:000005">
    <property type="entry name" value="DNA topoisomerase 4 subunit A"/>
    <property type="match status" value="1"/>
</dbReference>
<dbReference type="GO" id="GO:0007059">
    <property type="term" value="P:chromosome segregation"/>
    <property type="evidence" value="ECO:0007669"/>
    <property type="project" value="UniProtKB-UniRule"/>
</dbReference>
<dbReference type="RefSeq" id="WP_048693287.1">
    <property type="nucleotide sequence ID" value="NZ_KQ130494.1"/>
</dbReference>
<dbReference type="InterPro" id="IPR035516">
    <property type="entry name" value="Gyrase/topoIV_suA_C"/>
</dbReference>
<dbReference type="NCBIfam" id="NF004044">
    <property type="entry name" value="PRK05561.1"/>
    <property type="match status" value="1"/>
</dbReference>
<keyword evidence="2 7" id="KW-1003">Cell membrane</keyword>
<accession>A0A0J8GTY5</accession>
<comment type="similarity">
    <text evidence="7">Belongs to the type II topoisomerase GyrA/ParC subunit family. ParC type 1 subfamily.</text>
</comment>
<dbReference type="GO" id="GO:0019897">
    <property type="term" value="C:extrinsic component of plasma membrane"/>
    <property type="evidence" value="ECO:0007669"/>
    <property type="project" value="UniProtKB-UniRule"/>
</dbReference>
<dbReference type="InterPro" id="IPR013758">
    <property type="entry name" value="Topo_IIA_A/C_ab"/>
</dbReference>
<dbReference type="Pfam" id="PF00521">
    <property type="entry name" value="DNA_topoisoIV"/>
    <property type="match status" value="1"/>
</dbReference>
<evidence type="ECO:0000256" key="1">
    <source>
        <dbReference type="ARBA" id="ARBA00000185"/>
    </source>
</evidence>
<dbReference type="PANTHER" id="PTHR43493">
    <property type="entry name" value="DNA GYRASE/TOPOISOMERASE SUBUNIT A"/>
    <property type="match status" value="1"/>
</dbReference>
<dbReference type="GO" id="GO:0005694">
    <property type="term" value="C:chromosome"/>
    <property type="evidence" value="ECO:0007669"/>
    <property type="project" value="InterPro"/>
</dbReference>
<dbReference type="GO" id="GO:0006265">
    <property type="term" value="P:DNA topological change"/>
    <property type="evidence" value="ECO:0007669"/>
    <property type="project" value="UniProtKB-UniRule"/>
</dbReference>
<dbReference type="SUPFAM" id="SSF101904">
    <property type="entry name" value="GyrA/ParC C-terminal domain-like"/>
    <property type="match status" value="1"/>
</dbReference>
<name>A0A0J8GTY5_9ALTE</name>
<evidence type="ECO:0000313" key="11">
    <source>
        <dbReference type="EMBL" id="KMT64779.1"/>
    </source>
</evidence>
<evidence type="ECO:0000256" key="3">
    <source>
        <dbReference type="ARBA" id="ARBA00023029"/>
    </source>
</evidence>